<comment type="caution">
    <text evidence="1">The sequence shown here is derived from an EMBL/GenBank/DDBJ whole genome shotgun (WGS) entry which is preliminary data.</text>
</comment>
<dbReference type="EMBL" id="BMAW01022454">
    <property type="protein sequence ID" value="GFT77906.1"/>
    <property type="molecule type" value="Genomic_DNA"/>
</dbReference>
<proteinExistence type="predicted"/>
<organism evidence="1 2">
    <name type="scientific">Nephila pilipes</name>
    <name type="common">Giant wood spider</name>
    <name type="synonym">Nephila maculata</name>
    <dbReference type="NCBI Taxonomy" id="299642"/>
    <lineage>
        <taxon>Eukaryota</taxon>
        <taxon>Metazoa</taxon>
        <taxon>Ecdysozoa</taxon>
        <taxon>Arthropoda</taxon>
        <taxon>Chelicerata</taxon>
        <taxon>Arachnida</taxon>
        <taxon>Araneae</taxon>
        <taxon>Araneomorphae</taxon>
        <taxon>Entelegynae</taxon>
        <taxon>Araneoidea</taxon>
        <taxon>Nephilidae</taxon>
        <taxon>Nephila</taxon>
    </lineage>
</organism>
<accession>A0A8X6PM08</accession>
<name>A0A8X6PM08_NEPPI</name>
<dbReference type="Proteomes" id="UP000887013">
    <property type="component" value="Unassembled WGS sequence"/>
</dbReference>
<gene>
    <name evidence="1" type="ORF">NPIL_294041</name>
</gene>
<reference evidence="1" key="1">
    <citation type="submission" date="2020-08" db="EMBL/GenBank/DDBJ databases">
        <title>Multicomponent nature underlies the extraordinary mechanical properties of spider dragline silk.</title>
        <authorList>
            <person name="Kono N."/>
            <person name="Nakamura H."/>
            <person name="Mori M."/>
            <person name="Yoshida Y."/>
            <person name="Ohtoshi R."/>
            <person name="Malay A.D."/>
            <person name="Moran D.A.P."/>
            <person name="Tomita M."/>
            <person name="Numata K."/>
            <person name="Arakawa K."/>
        </authorList>
    </citation>
    <scope>NUCLEOTIDE SEQUENCE</scope>
</reference>
<protein>
    <submittedName>
        <fullName evidence="1">Uncharacterized protein</fullName>
    </submittedName>
</protein>
<keyword evidence="2" id="KW-1185">Reference proteome</keyword>
<evidence type="ECO:0000313" key="2">
    <source>
        <dbReference type="Proteomes" id="UP000887013"/>
    </source>
</evidence>
<sequence>MNTKQPTTDRNREMKVEISVVITDTIMLMEFIELWNMMPTASVLTSKPMNPELEKIILPMSLSRSTPAAKWAQNEGQKGPLVVKEDMERGVRSAGDLVNKWAYEDMGSAGGQRSWWMGWRGAVVVKEDPGELGGGCW</sequence>
<evidence type="ECO:0000313" key="1">
    <source>
        <dbReference type="EMBL" id="GFT77906.1"/>
    </source>
</evidence>
<dbReference type="AlphaFoldDB" id="A0A8X6PM08"/>